<evidence type="ECO:0000313" key="4">
    <source>
        <dbReference type="EMBL" id="CAE8722214.1"/>
    </source>
</evidence>
<dbReference type="PANTHER" id="PTHR24114:SF2">
    <property type="entry name" value="F-BOX DOMAIN-CONTAINING PROTEIN-RELATED"/>
    <property type="match status" value="1"/>
</dbReference>
<dbReference type="InterPro" id="IPR032675">
    <property type="entry name" value="LRR_dom_sf"/>
</dbReference>
<dbReference type="SUPFAM" id="SSF52047">
    <property type="entry name" value="RNI-like"/>
    <property type="match status" value="1"/>
</dbReference>
<dbReference type="Gene3D" id="1.10.238.10">
    <property type="entry name" value="EF-hand"/>
    <property type="match status" value="1"/>
</dbReference>
<feature type="compositionally biased region" description="Polar residues" evidence="2">
    <location>
        <begin position="179"/>
        <end position="199"/>
    </location>
</feature>
<dbReference type="PANTHER" id="PTHR24114">
    <property type="entry name" value="LEUCINE RICH REPEAT FAMILY PROTEIN"/>
    <property type="match status" value="1"/>
</dbReference>
<comment type="caution">
    <text evidence="4">The sequence shown here is derived from an EMBL/GenBank/DDBJ whole genome shotgun (WGS) entry which is preliminary data.</text>
</comment>
<accession>A0A813LC41</accession>
<dbReference type="SUPFAM" id="SSF47473">
    <property type="entry name" value="EF-hand"/>
    <property type="match status" value="1"/>
</dbReference>
<evidence type="ECO:0000259" key="3">
    <source>
        <dbReference type="PROSITE" id="PS50222"/>
    </source>
</evidence>
<proteinExistence type="predicted"/>
<feature type="region of interest" description="Disordered" evidence="2">
    <location>
        <begin position="164"/>
        <end position="218"/>
    </location>
</feature>
<dbReference type="GO" id="GO:0005509">
    <property type="term" value="F:calcium ion binding"/>
    <property type="evidence" value="ECO:0007669"/>
    <property type="project" value="InterPro"/>
</dbReference>
<keyword evidence="1" id="KW-0106">Calcium</keyword>
<name>A0A813LC41_POLGL</name>
<gene>
    <name evidence="4" type="ORF">PGLA2088_LOCUS42386</name>
</gene>
<dbReference type="EMBL" id="CAJNNW010034291">
    <property type="protein sequence ID" value="CAE8722214.1"/>
    <property type="molecule type" value="Genomic_DNA"/>
</dbReference>
<dbReference type="PROSITE" id="PS50222">
    <property type="entry name" value="EF_HAND_2"/>
    <property type="match status" value="1"/>
</dbReference>
<evidence type="ECO:0000256" key="2">
    <source>
        <dbReference type="SAM" id="MobiDB-lite"/>
    </source>
</evidence>
<feature type="domain" description="EF-hand" evidence="3">
    <location>
        <begin position="1149"/>
        <end position="1184"/>
    </location>
</feature>
<dbReference type="InterPro" id="IPR052394">
    <property type="entry name" value="LRR-containing"/>
</dbReference>
<dbReference type="InterPro" id="IPR011992">
    <property type="entry name" value="EF-hand-dom_pair"/>
</dbReference>
<reference evidence="4" key="1">
    <citation type="submission" date="2021-02" db="EMBL/GenBank/DDBJ databases">
        <authorList>
            <person name="Dougan E. K."/>
            <person name="Rhodes N."/>
            <person name="Thang M."/>
            <person name="Chan C."/>
        </authorList>
    </citation>
    <scope>NUCLEOTIDE SEQUENCE</scope>
</reference>
<dbReference type="AlphaFoldDB" id="A0A813LC41"/>
<evidence type="ECO:0000256" key="1">
    <source>
        <dbReference type="ARBA" id="ARBA00022837"/>
    </source>
</evidence>
<protein>
    <recommendedName>
        <fullName evidence="3">EF-hand domain-containing protein</fullName>
    </recommendedName>
</protein>
<organism evidence="4 5">
    <name type="scientific">Polarella glacialis</name>
    <name type="common">Dinoflagellate</name>
    <dbReference type="NCBI Taxonomy" id="89957"/>
    <lineage>
        <taxon>Eukaryota</taxon>
        <taxon>Sar</taxon>
        <taxon>Alveolata</taxon>
        <taxon>Dinophyceae</taxon>
        <taxon>Suessiales</taxon>
        <taxon>Suessiaceae</taxon>
        <taxon>Polarella</taxon>
    </lineage>
</organism>
<dbReference type="Gene3D" id="3.80.10.10">
    <property type="entry name" value="Ribonuclease Inhibitor"/>
    <property type="match status" value="2"/>
</dbReference>
<evidence type="ECO:0000313" key="5">
    <source>
        <dbReference type="Proteomes" id="UP000626109"/>
    </source>
</evidence>
<dbReference type="InterPro" id="IPR018247">
    <property type="entry name" value="EF_Hand_1_Ca_BS"/>
</dbReference>
<dbReference type="PROSITE" id="PS00018">
    <property type="entry name" value="EF_HAND_1"/>
    <property type="match status" value="1"/>
</dbReference>
<dbReference type="Proteomes" id="UP000626109">
    <property type="component" value="Unassembled WGS sequence"/>
</dbReference>
<dbReference type="SMART" id="SM00054">
    <property type="entry name" value="EFh"/>
    <property type="match status" value="1"/>
</dbReference>
<sequence>MLDTASWSGPVCDLMERKRHLEASSGTGLSIRVITVAQSVARKQDMRLVNACCMCAPSPEDTKLIVEGRDMVSQERLSSTIFDLILHNRKSLGVWPKTPSRVFRDWAIRISDLKREVKDLHKEAHSWNKRHKLHEIREPRTEPPDTKEKALLFWLEHQHHAWNLSTEPRGEEHSPRSKGLSTTNLKSPKSMAKTQSLGSLLSRPPQVPTRNGGPSARHLLPPVKDVCRMRYLRECHAITSIPVTLPFLLGISSNLDASGRDLTDPDMMAIAEALPLVERIDEVKLCDNARVTDRALAYFLHKLVEPSVARTLQKANFSGCLGAGMRSLEVIVRLVDVSVALRSLDLRHVRIGLKLQLPLCEALRKRLYLEDVNLADTRFGLGDDANTCQCLSVLLSGKIQTLDLSWNSFDKAAFSCIGECLEQNTLLKDLNLSSTAAYGTEGKSTPINYFLESLARVKPLARLDISMNRLDFRSALILEDSLQLRPNLKHLTLHDNPLGVLGIRSCLRVLSHSTSGLMHIESLGCFSGEEPGDADHNVFDSTQLAGPTYSLSLENPYHRALLRMLYKATERFNLKPEEVLQVNSCSPAFSHPSQKVDGLWHVPISGRLSVSFNLAACLQAPAFQDIGEVDFSGFLRRYFTLTRHLPGREKHVALLSRWKQINGCLEEQVVFLQAIGKEFSLSLAHLQMVATTSSLCRALSIQQLLPFITPDPGSWFLSQTVYSTVGECLQTRGKLKQAMNFNPDNPTGHYRLYLEIESDYAVAQQLILLEHWERLIDRKKGRLDTSEFGDGSHFRNEMYQGKDLREEWKIASCNQVAQACKSIIEWKLPSADTLQFDFSSTQQLPEGAEAIDQAIWLNLLRSVHRSMCGADAKIAALRGLSQLVVINSMQMRQLLGYFRKAEHRIEVLTLFFNRLRERHNAKLYRASLEFQDFQSLSRSIGFTRFFSWLQPENSRFELNLSTYDERLCLAGIVQLASREKETNLRDPEYILPDGTQHPLEMGVPRSWEVLDRVPTAGMFRGRYVCAPEDRNFNLRKQLCSKLVYMNVDETEPEVMWWTGLREATSDVIMFLMYLIANARTLEEGFVIFDGVGGNGVMTLRELEDGLESLGMAGLAGQVTWIVLTQLWGEVELCITEFVGFLVRTSSVRTYGSDLDQSWIHLDLDNSGEISLDEWVQAVTRIGYFGPVEVVFNLIDISGDGAIAVVHLWQSWLLNTSCAVF</sequence>
<dbReference type="InterPro" id="IPR002048">
    <property type="entry name" value="EF_hand_dom"/>
</dbReference>